<dbReference type="GO" id="GO:0003968">
    <property type="term" value="F:RNA-directed RNA polymerase activity"/>
    <property type="evidence" value="ECO:0007669"/>
    <property type="project" value="InterPro"/>
</dbReference>
<proteinExistence type="predicted"/>
<dbReference type="SUPFAM" id="SSF56672">
    <property type="entry name" value="DNA/RNA polymerases"/>
    <property type="match status" value="1"/>
</dbReference>
<reference evidence="2" key="1">
    <citation type="journal article" date="2020" name="Stud. Mycol.">
        <title>101 Dothideomycetes genomes: a test case for predicting lifestyles and emergence of pathogens.</title>
        <authorList>
            <person name="Haridas S."/>
            <person name="Albert R."/>
            <person name="Binder M."/>
            <person name="Bloem J."/>
            <person name="Labutti K."/>
            <person name="Salamov A."/>
            <person name="Andreopoulos B."/>
            <person name="Baker S."/>
            <person name="Barry K."/>
            <person name="Bills G."/>
            <person name="Bluhm B."/>
            <person name="Cannon C."/>
            <person name="Castanera R."/>
            <person name="Culley D."/>
            <person name="Daum C."/>
            <person name="Ezra D."/>
            <person name="Gonzalez J."/>
            <person name="Henrissat B."/>
            <person name="Kuo A."/>
            <person name="Liang C."/>
            <person name="Lipzen A."/>
            <person name="Lutzoni F."/>
            <person name="Magnuson J."/>
            <person name="Mondo S."/>
            <person name="Nolan M."/>
            <person name="Ohm R."/>
            <person name="Pangilinan J."/>
            <person name="Park H.-J."/>
            <person name="Ramirez L."/>
            <person name="Alfaro M."/>
            <person name="Sun H."/>
            <person name="Tritt A."/>
            <person name="Yoshinaga Y."/>
            <person name="Zwiers L.-H."/>
            <person name="Turgeon B."/>
            <person name="Goodwin S."/>
            <person name="Spatafora J."/>
            <person name="Crous P."/>
            <person name="Grigoriev I."/>
        </authorList>
    </citation>
    <scope>NUCLEOTIDE SEQUENCE</scope>
    <source>
        <strain evidence="2">CBS 480.64</strain>
    </source>
</reference>
<keyword evidence="3" id="KW-1185">Reference proteome</keyword>
<dbReference type="InterPro" id="IPR043502">
    <property type="entry name" value="DNA/RNA_pol_sf"/>
</dbReference>
<organism evidence="2 3">
    <name type="scientific">Piedraia hortae CBS 480.64</name>
    <dbReference type="NCBI Taxonomy" id="1314780"/>
    <lineage>
        <taxon>Eukaryota</taxon>
        <taxon>Fungi</taxon>
        <taxon>Dikarya</taxon>
        <taxon>Ascomycota</taxon>
        <taxon>Pezizomycotina</taxon>
        <taxon>Dothideomycetes</taxon>
        <taxon>Dothideomycetidae</taxon>
        <taxon>Capnodiales</taxon>
        <taxon>Piedraiaceae</taxon>
        <taxon>Piedraia</taxon>
    </lineage>
</organism>
<name>A0A6A7BXR6_9PEZI</name>
<dbReference type="EMBL" id="MU005987">
    <property type="protein sequence ID" value="KAF2859862.1"/>
    <property type="molecule type" value="Genomic_DNA"/>
</dbReference>
<evidence type="ECO:0000313" key="2">
    <source>
        <dbReference type="EMBL" id="KAF2859862.1"/>
    </source>
</evidence>
<gene>
    <name evidence="2" type="ORF">K470DRAFT_258387</name>
</gene>
<dbReference type="Proteomes" id="UP000799421">
    <property type="component" value="Unassembled WGS sequence"/>
</dbReference>
<protein>
    <recommendedName>
        <fullName evidence="1">RNA-directed RNA polymerase C-terminal domain-containing protein</fullName>
    </recommendedName>
</protein>
<dbReference type="InterPro" id="IPR001205">
    <property type="entry name" value="RNA-dir_pol_C"/>
</dbReference>
<dbReference type="AlphaFoldDB" id="A0A6A7BXR6"/>
<accession>A0A6A7BXR6</accession>
<evidence type="ECO:0000259" key="1">
    <source>
        <dbReference type="Pfam" id="PF00680"/>
    </source>
</evidence>
<dbReference type="GO" id="GO:0003723">
    <property type="term" value="F:RNA binding"/>
    <property type="evidence" value="ECO:0007669"/>
    <property type="project" value="InterPro"/>
</dbReference>
<dbReference type="OrthoDB" id="2316909at2759"/>
<dbReference type="GO" id="GO:0006351">
    <property type="term" value="P:DNA-templated transcription"/>
    <property type="evidence" value="ECO:0007669"/>
    <property type="project" value="InterPro"/>
</dbReference>
<sequence length="361" mass="42003">MAVPAVGRLEFTPSYRDLRLTAITARRVMDAYAGGEFPIAVRRGMLSGGSEKIWKRFARYDRFLHFKVRDFDSSINPWMVRVAINMLREQIFEGTEKTYDAYFDFVYEGLVNTKIFRDDGLFLRKHVGTAYGHPWNTLVQSTILLFLGYASVRLLHPEMPMSEFAECVWVEALEGDMLMGLKGRLAHCTVEEVAEVARRAFAVEWLSEESFSTNAFTDLVCGELRGVKFLDWRWYDGDDEEEIVLPYQHARDKFVQLLFPDDGVPCDKTKTYLRVLAHYLGAAGNRAMELWLQELMDWIGFDGDCPNWPLKMRPLLEPYFGLLSTVPAPLRMTFAQWRDLVTMEKKEYQAVWPNHFWHAMR</sequence>
<evidence type="ECO:0000313" key="3">
    <source>
        <dbReference type="Proteomes" id="UP000799421"/>
    </source>
</evidence>
<feature type="domain" description="RNA-directed RNA polymerase C-terminal" evidence="1">
    <location>
        <begin position="37"/>
        <end position="162"/>
    </location>
</feature>
<dbReference type="Pfam" id="PF00680">
    <property type="entry name" value="RdRP_1"/>
    <property type="match status" value="1"/>
</dbReference>